<dbReference type="SUPFAM" id="SSF50156">
    <property type="entry name" value="PDZ domain-like"/>
    <property type="match status" value="1"/>
</dbReference>
<evidence type="ECO:0000256" key="11">
    <source>
        <dbReference type="SAM" id="Phobius"/>
    </source>
</evidence>
<accession>A0A916SDM1</accession>
<comment type="caution">
    <text evidence="13">The sequence shown here is derived from an EMBL/GenBank/DDBJ whole genome shotgun (WGS) entry which is preliminary data.</text>
</comment>
<gene>
    <name evidence="13" type="ORF">GCM10010979_03960</name>
</gene>
<feature type="transmembrane region" description="Helical" evidence="11">
    <location>
        <begin position="358"/>
        <end position="378"/>
    </location>
</feature>
<feature type="domain" description="PDZ" evidence="12">
    <location>
        <begin position="152"/>
        <end position="238"/>
    </location>
</feature>
<evidence type="ECO:0000256" key="7">
    <source>
        <dbReference type="ARBA" id="ARBA00022833"/>
    </source>
</evidence>
<organism evidence="13 14">
    <name type="scientific">Conyzicola nivalis</name>
    <dbReference type="NCBI Taxonomy" id="1477021"/>
    <lineage>
        <taxon>Bacteria</taxon>
        <taxon>Bacillati</taxon>
        <taxon>Actinomycetota</taxon>
        <taxon>Actinomycetes</taxon>
        <taxon>Micrococcales</taxon>
        <taxon>Microbacteriaceae</taxon>
        <taxon>Conyzicola</taxon>
    </lineage>
</organism>
<feature type="transmembrane region" description="Helical" evidence="11">
    <location>
        <begin position="129"/>
        <end position="154"/>
    </location>
</feature>
<reference evidence="13" key="1">
    <citation type="journal article" date="2014" name="Int. J. Syst. Evol. Microbiol.">
        <title>Complete genome sequence of Corynebacterium casei LMG S-19264T (=DSM 44701T), isolated from a smear-ripened cheese.</title>
        <authorList>
            <consortium name="US DOE Joint Genome Institute (JGI-PGF)"/>
            <person name="Walter F."/>
            <person name="Albersmeier A."/>
            <person name="Kalinowski J."/>
            <person name="Ruckert C."/>
        </authorList>
    </citation>
    <scope>NUCLEOTIDE SEQUENCE</scope>
    <source>
        <strain evidence="13">CGMCC 1.12813</strain>
    </source>
</reference>
<dbReference type="InterPro" id="IPR041489">
    <property type="entry name" value="PDZ_6"/>
</dbReference>
<keyword evidence="8 11" id="KW-1133">Transmembrane helix</keyword>
<feature type="transmembrane region" description="Helical" evidence="11">
    <location>
        <begin position="417"/>
        <end position="438"/>
    </location>
</feature>
<keyword evidence="10 11" id="KW-0472">Membrane</keyword>
<dbReference type="SMART" id="SM00228">
    <property type="entry name" value="PDZ"/>
    <property type="match status" value="1"/>
</dbReference>
<comment type="subcellular location">
    <subcellularLocation>
        <location evidence="2">Membrane</location>
        <topology evidence="2">Multi-pass membrane protein</topology>
    </subcellularLocation>
</comment>
<evidence type="ECO:0000256" key="10">
    <source>
        <dbReference type="ARBA" id="ARBA00023136"/>
    </source>
</evidence>
<comment type="cofactor">
    <cofactor evidence="1">
        <name>Zn(2+)</name>
        <dbReference type="ChEBI" id="CHEBI:29105"/>
    </cofactor>
</comment>
<evidence type="ECO:0000256" key="5">
    <source>
        <dbReference type="ARBA" id="ARBA00022692"/>
    </source>
</evidence>
<keyword evidence="5 11" id="KW-0812">Transmembrane</keyword>
<dbReference type="GO" id="GO:0004222">
    <property type="term" value="F:metalloendopeptidase activity"/>
    <property type="evidence" value="ECO:0007669"/>
    <property type="project" value="InterPro"/>
</dbReference>
<evidence type="ECO:0000256" key="9">
    <source>
        <dbReference type="ARBA" id="ARBA00023049"/>
    </source>
</evidence>
<dbReference type="Proteomes" id="UP000606922">
    <property type="component" value="Unassembled WGS sequence"/>
</dbReference>
<evidence type="ECO:0000256" key="4">
    <source>
        <dbReference type="ARBA" id="ARBA00022670"/>
    </source>
</evidence>
<evidence type="ECO:0000313" key="13">
    <source>
        <dbReference type="EMBL" id="GGA92564.1"/>
    </source>
</evidence>
<dbReference type="PANTHER" id="PTHR42837">
    <property type="entry name" value="REGULATOR OF SIGMA-E PROTEASE RSEP"/>
    <property type="match status" value="1"/>
</dbReference>
<evidence type="ECO:0000256" key="6">
    <source>
        <dbReference type="ARBA" id="ARBA00022801"/>
    </source>
</evidence>
<keyword evidence="14" id="KW-1185">Reference proteome</keyword>
<dbReference type="AlphaFoldDB" id="A0A916SDM1"/>
<dbReference type="InterPro" id="IPR004387">
    <property type="entry name" value="Pept_M50_Zn"/>
</dbReference>
<dbReference type="InterPro" id="IPR001478">
    <property type="entry name" value="PDZ"/>
</dbReference>
<dbReference type="Gene3D" id="2.30.42.10">
    <property type="match status" value="1"/>
</dbReference>
<evidence type="ECO:0000256" key="8">
    <source>
        <dbReference type="ARBA" id="ARBA00022989"/>
    </source>
</evidence>
<reference evidence="13" key="2">
    <citation type="submission" date="2020-09" db="EMBL/GenBank/DDBJ databases">
        <authorList>
            <person name="Sun Q."/>
            <person name="Zhou Y."/>
        </authorList>
    </citation>
    <scope>NUCLEOTIDE SEQUENCE</scope>
    <source>
        <strain evidence="13">CGMCC 1.12813</strain>
    </source>
</reference>
<evidence type="ECO:0000256" key="2">
    <source>
        <dbReference type="ARBA" id="ARBA00004141"/>
    </source>
</evidence>
<dbReference type="InterPro" id="IPR036034">
    <property type="entry name" value="PDZ_sf"/>
</dbReference>
<protein>
    <submittedName>
        <fullName evidence="13">Peptidase</fullName>
    </submittedName>
</protein>
<dbReference type="CDD" id="cd06163">
    <property type="entry name" value="S2P-M50_PDZ_RseP-like"/>
    <property type="match status" value="1"/>
</dbReference>
<dbReference type="RefSeq" id="WP_188509032.1">
    <property type="nucleotide sequence ID" value="NZ_BMGB01000001.1"/>
</dbReference>
<dbReference type="Pfam" id="PF17820">
    <property type="entry name" value="PDZ_6"/>
    <property type="match status" value="1"/>
</dbReference>
<dbReference type="Pfam" id="PF02163">
    <property type="entry name" value="Peptidase_M50"/>
    <property type="match status" value="1"/>
</dbReference>
<feature type="transmembrane region" description="Helical" evidence="11">
    <location>
        <begin position="6"/>
        <end position="24"/>
    </location>
</feature>
<dbReference type="EMBL" id="BMGB01000001">
    <property type="protein sequence ID" value="GGA92564.1"/>
    <property type="molecule type" value="Genomic_DNA"/>
</dbReference>
<evidence type="ECO:0000256" key="1">
    <source>
        <dbReference type="ARBA" id="ARBA00001947"/>
    </source>
</evidence>
<dbReference type="GO" id="GO:0006508">
    <property type="term" value="P:proteolysis"/>
    <property type="evidence" value="ECO:0007669"/>
    <property type="project" value="UniProtKB-KW"/>
</dbReference>
<sequence>MESVLLYVLGILVVVVGLALSIGLHEVGHLLPAKLFGVRVGQYMIGFGPTLWSRRFGETEYGLKAIPMGGYISMAGMYPPAKDGTVSARTASTGFFQTLVQDARTASAETVVVGQEERVFYRLAVWKRIVIMLGGPVMNLLIGIVLYAVLLMGFGAQQVSTTIGSVSECVVSQTSESTDGGTECSAGDTEAPGAAAGILPGDKLVSLDGTTITEWDQATAIIRDSAGDDLTIVVERDGETVTLTSVPLLTERYVYDADGAIVEDSDGNSVTEEVGFLGIGPAYETVKQPITAVLPAVGDNIGRVGHMILNLPERLVDVVNAAFGTEERDPNGPISVVGVGRLAGEISSLDTIPIVDKASGLIGLLASLNIALFVFNLVPLMPLDGGHVAGALWEGIRRFFAKLFGRKDPGPVDIAKLVPLTLVVVVLLGSMSALLIYADLVKPISIL</sequence>
<name>A0A916SDM1_9MICO</name>
<proteinExistence type="inferred from homology"/>
<dbReference type="GO" id="GO:0016020">
    <property type="term" value="C:membrane"/>
    <property type="evidence" value="ECO:0007669"/>
    <property type="project" value="UniProtKB-SubCell"/>
</dbReference>
<dbReference type="PANTHER" id="PTHR42837:SF2">
    <property type="entry name" value="MEMBRANE METALLOPROTEASE ARASP2, CHLOROPLASTIC-RELATED"/>
    <property type="match status" value="1"/>
</dbReference>
<keyword evidence="7" id="KW-0862">Zinc</keyword>
<dbReference type="InterPro" id="IPR008915">
    <property type="entry name" value="Peptidase_M50"/>
</dbReference>
<evidence type="ECO:0000313" key="14">
    <source>
        <dbReference type="Proteomes" id="UP000606922"/>
    </source>
</evidence>
<keyword evidence="9" id="KW-0482">Metalloprotease</keyword>
<keyword evidence="4" id="KW-0645">Protease</keyword>
<evidence type="ECO:0000259" key="12">
    <source>
        <dbReference type="SMART" id="SM00228"/>
    </source>
</evidence>
<comment type="similarity">
    <text evidence="3">Belongs to the peptidase M50B family.</text>
</comment>
<evidence type="ECO:0000256" key="3">
    <source>
        <dbReference type="ARBA" id="ARBA00007931"/>
    </source>
</evidence>
<keyword evidence="6" id="KW-0378">Hydrolase</keyword>